<dbReference type="GO" id="GO:0005504">
    <property type="term" value="F:fatty acid binding"/>
    <property type="evidence" value="ECO:0007669"/>
    <property type="project" value="TreeGrafter"/>
</dbReference>
<dbReference type="InterPro" id="IPR006091">
    <property type="entry name" value="Acyl-CoA_Oxase/DH_mid-dom"/>
</dbReference>
<dbReference type="PANTHER" id="PTHR10909:SF250">
    <property type="entry name" value="PEROXISOMAL ACYL-COENZYME A OXIDASE 1"/>
    <property type="match status" value="1"/>
</dbReference>
<evidence type="ECO:0000256" key="5">
    <source>
        <dbReference type="ARBA" id="ARBA00022630"/>
    </source>
</evidence>
<dbReference type="AlphaFoldDB" id="Q23PV4"/>
<evidence type="ECO:0000256" key="7">
    <source>
        <dbReference type="ARBA" id="ARBA00022832"/>
    </source>
</evidence>
<name>Q23PV4_TETTS</name>
<dbReference type="InterPro" id="IPR002655">
    <property type="entry name" value="Acyl-CoA_oxidase_C"/>
</dbReference>
<comment type="cofactor">
    <cofactor evidence="2">
        <name>FAD</name>
        <dbReference type="ChEBI" id="CHEBI:57692"/>
    </cofactor>
</comment>
<dbReference type="GO" id="GO:0005777">
    <property type="term" value="C:peroxisome"/>
    <property type="evidence" value="ECO:0007669"/>
    <property type="project" value="UniProtKB-SubCell"/>
</dbReference>
<dbReference type="InParanoid" id="Q23PV4"/>
<evidence type="ECO:0000256" key="9">
    <source>
        <dbReference type="ARBA" id="ARBA00023098"/>
    </source>
</evidence>
<dbReference type="HOGENOM" id="CLU_014629_3_1_1"/>
<reference evidence="19" key="1">
    <citation type="journal article" date="2006" name="PLoS Biol.">
        <title>Macronuclear genome sequence of the ciliate Tetrahymena thermophila, a model eukaryote.</title>
        <authorList>
            <person name="Eisen J.A."/>
            <person name="Coyne R.S."/>
            <person name="Wu M."/>
            <person name="Wu D."/>
            <person name="Thiagarajan M."/>
            <person name="Wortman J.R."/>
            <person name="Badger J.H."/>
            <person name="Ren Q."/>
            <person name="Amedeo P."/>
            <person name="Jones K.M."/>
            <person name="Tallon L.J."/>
            <person name="Delcher A.L."/>
            <person name="Salzberg S.L."/>
            <person name="Silva J.C."/>
            <person name="Haas B.J."/>
            <person name="Majoros W.H."/>
            <person name="Farzad M."/>
            <person name="Carlton J.M."/>
            <person name="Smith R.K. Jr."/>
            <person name="Garg J."/>
            <person name="Pearlman R.E."/>
            <person name="Karrer K.M."/>
            <person name="Sun L."/>
            <person name="Manning G."/>
            <person name="Elde N.C."/>
            <person name="Turkewitz A.P."/>
            <person name="Asai D.J."/>
            <person name="Wilkes D.E."/>
            <person name="Wang Y."/>
            <person name="Cai H."/>
            <person name="Collins K."/>
            <person name="Stewart B.A."/>
            <person name="Lee S.R."/>
            <person name="Wilamowska K."/>
            <person name="Weinberg Z."/>
            <person name="Ruzzo W.L."/>
            <person name="Wloga D."/>
            <person name="Gaertig J."/>
            <person name="Frankel J."/>
            <person name="Tsao C.-C."/>
            <person name="Gorovsky M.A."/>
            <person name="Keeling P.J."/>
            <person name="Waller R.F."/>
            <person name="Patron N.J."/>
            <person name="Cherry J.M."/>
            <person name="Stover N.A."/>
            <person name="Krieger C.J."/>
            <person name="del Toro C."/>
            <person name="Ryder H.F."/>
            <person name="Williamson S.C."/>
            <person name="Barbeau R.A."/>
            <person name="Hamilton E.P."/>
            <person name="Orias E."/>
        </authorList>
    </citation>
    <scope>NUCLEOTIDE SEQUENCE [LARGE SCALE GENOMIC DNA]</scope>
    <source>
        <strain evidence="19">SB210</strain>
    </source>
</reference>
<dbReference type="InterPro" id="IPR009100">
    <property type="entry name" value="AcylCoA_DH/oxidase_NM_dom_sf"/>
</dbReference>
<evidence type="ECO:0000259" key="14">
    <source>
        <dbReference type="Pfam" id="PF01756"/>
    </source>
</evidence>
<dbReference type="EMBL" id="GG662650">
    <property type="protein sequence ID" value="EAR98581.2"/>
    <property type="molecule type" value="Genomic_DNA"/>
</dbReference>
<dbReference type="FunFam" id="1.20.140.10:FF:000015">
    <property type="entry name" value="Acyl-coenzyme A oxidase"/>
    <property type="match status" value="1"/>
</dbReference>
<dbReference type="Pfam" id="PF01756">
    <property type="entry name" value="ACOX"/>
    <property type="match status" value="1"/>
</dbReference>
<dbReference type="InterPro" id="IPR055060">
    <property type="entry name" value="ACOX_C_alpha1"/>
</dbReference>
<evidence type="ECO:0000259" key="17">
    <source>
        <dbReference type="Pfam" id="PF22924"/>
    </source>
</evidence>
<feature type="domain" description="Acyl-CoA oxidase C-alpha1" evidence="17">
    <location>
        <begin position="275"/>
        <end position="435"/>
    </location>
</feature>
<evidence type="ECO:0000256" key="1">
    <source>
        <dbReference type="ARBA" id="ARBA00001201"/>
    </source>
</evidence>
<organism evidence="18 19">
    <name type="scientific">Tetrahymena thermophila (strain SB210)</name>
    <dbReference type="NCBI Taxonomy" id="312017"/>
    <lineage>
        <taxon>Eukaryota</taxon>
        <taxon>Sar</taxon>
        <taxon>Alveolata</taxon>
        <taxon>Ciliophora</taxon>
        <taxon>Intramacronucleata</taxon>
        <taxon>Oligohymenophorea</taxon>
        <taxon>Hymenostomatida</taxon>
        <taxon>Tetrahymenina</taxon>
        <taxon>Tetrahymenidae</taxon>
        <taxon>Tetrahymena</taxon>
    </lineage>
</organism>
<dbReference type="Pfam" id="PF14749">
    <property type="entry name" value="Acyl-CoA_ox_N"/>
    <property type="match status" value="1"/>
</dbReference>
<dbReference type="OrthoDB" id="434460at2759"/>
<proteinExistence type="inferred from homology"/>
<dbReference type="InterPro" id="IPR037069">
    <property type="entry name" value="AcylCoA_DH/ox_N_sf"/>
</dbReference>
<dbReference type="GeneID" id="7837585"/>
<keyword evidence="9" id="KW-0443">Lipid metabolism</keyword>
<dbReference type="GO" id="GO:0003997">
    <property type="term" value="F:acyl-CoA oxidase activity"/>
    <property type="evidence" value="ECO:0007669"/>
    <property type="project" value="UniProtKB-EC"/>
</dbReference>
<evidence type="ECO:0000256" key="10">
    <source>
        <dbReference type="ARBA" id="ARBA00023140"/>
    </source>
</evidence>
<feature type="binding site" evidence="13">
    <location>
        <position position="139"/>
    </location>
    <ligand>
        <name>FAD</name>
        <dbReference type="ChEBI" id="CHEBI:57692"/>
    </ligand>
</feature>
<gene>
    <name evidence="18" type="ORF">TTHERM_00463290</name>
</gene>
<feature type="binding site" evidence="13">
    <location>
        <position position="178"/>
    </location>
    <ligand>
        <name>FAD</name>
        <dbReference type="ChEBI" id="CHEBI:57692"/>
    </ligand>
</feature>
<dbReference type="KEGG" id="tet:TTHERM_00463290"/>
<keyword evidence="10" id="KW-0576">Peroxisome</keyword>
<dbReference type="Proteomes" id="UP000009168">
    <property type="component" value="Unassembled WGS sequence"/>
</dbReference>
<evidence type="ECO:0000259" key="15">
    <source>
        <dbReference type="Pfam" id="PF02770"/>
    </source>
</evidence>
<dbReference type="Pfam" id="PF02770">
    <property type="entry name" value="Acyl-CoA_dh_M"/>
    <property type="match status" value="1"/>
</dbReference>
<evidence type="ECO:0000259" key="16">
    <source>
        <dbReference type="Pfam" id="PF14749"/>
    </source>
</evidence>
<feature type="domain" description="Acyl-coenzyme A oxidase N-terminal" evidence="16">
    <location>
        <begin position="16"/>
        <end position="133"/>
    </location>
</feature>
<keyword evidence="6 11" id="KW-0274">FAD</keyword>
<dbReference type="RefSeq" id="XP_001018826.2">
    <property type="nucleotide sequence ID" value="XM_001018826.2"/>
</dbReference>
<dbReference type="FunFam" id="2.40.110.10:FF:000003">
    <property type="entry name" value="Acyl-coenzyme A oxidase"/>
    <property type="match status" value="1"/>
</dbReference>
<keyword evidence="7" id="KW-0276">Fatty acid metabolism</keyword>
<accession>Q23PV4</accession>
<evidence type="ECO:0000256" key="11">
    <source>
        <dbReference type="PIRNR" id="PIRNR000168"/>
    </source>
</evidence>
<comment type="similarity">
    <text evidence="4 11">Belongs to the acyl-CoA oxidase family.</text>
</comment>
<evidence type="ECO:0000313" key="18">
    <source>
        <dbReference type="EMBL" id="EAR98581.2"/>
    </source>
</evidence>
<evidence type="ECO:0000256" key="8">
    <source>
        <dbReference type="ARBA" id="ARBA00023002"/>
    </source>
</evidence>
<evidence type="ECO:0000256" key="13">
    <source>
        <dbReference type="PIRSR" id="PIRSR000168-2"/>
    </source>
</evidence>
<keyword evidence="19" id="KW-1185">Reference proteome</keyword>
<dbReference type="eggNOG" id="KOG0136">
    <property type="taxonomic scope" value="Eukaryota"/>
</dbReference>
<feature type="domain" description="Acyl-CoA oxidase C-terminal" evidence="14">
    <location>
        <begin position="477"/>
        <end position="650"/>
    </location>
</feature>
<dbReference type="Gene3D" id="2.40.110.10">
    <property type="entry name" value="Butyryl-CoA Dehydrogenase, subunit A, domain 2"/>
    <property type="match status" value="1"/>
</dbReference>
<keyword evidence="5 11" id="KW-0285">Flavoprotein</keyword>
<dbReference type="FunFam" id="1.20.140.10:FF:000007">
    <property type="entry name" value="Acyl-coenzyme A oxidase"/>
    <property type="match status" value="1"/>
</dbReference>
<dbReference type="GO" id="GO:0055088">
    <property type="term" value="P:lipid homeostasis"/>
    <property type="evidence" value="ECO:0007669"/>
    <property type="project" value="TreeGrafter"/>
</dbReference>
<evidence type="ECO:0000256" key="4">
    <source>
        <dbReference type="ARBA" id="ARBA00006288"/>
    </source>
</evidence>
<dbReference type="Gene3D" id="1.10.540.10">
    <property type="entry name" value="Acyl-CoA dehydrogenase/oxidase, N-terminal domain"/>
    <property type="match status" value="1"/>
</dbReference>
<evidence type="ECO:0000256" key="3">
    <source>
        <dbReference type="ARBA" id="ARBA00004275"/>
    </source>
</evidence>
<evidence type="ECO:0000256" key="12">
    <source>
        <dbReference type="PIRSR" id="PIRSR000168-1"/>
    </source>
</evidence>
<dbReference type="SUPFAM" id="SSF56645">
    <property type="entry name" value="Acyl-CoA dehydrogenase NM domain-like"/>
    <property type="match status" value="1"/>
</dbReference>
<feature type="domain" description="Acyl-CoA oxidase/dehydrogenase middle" evidence="15">
    <location>
        <begin position="135"/>
        <end position="245"/>
    </location>
</feature>
<dbReference type="Pfam" id="PF22924">
    <property type="entry name" value="ACOX_C_alpha1"/>
    <property type="match status" value="1"/>
</dbReference>
<evidence type="ECO:0000256" key="6">
    <source>
        <dbReference type="ARBA" id="ARBA00022827"/>
    </source>
</evidence>
<dbReference type="GO" id="GO:0033540">
    <property type="term" value="P:fatty acid beta-oxidation using acyl-CoA oxidase"/>
    <property type="evidence" value="ECO:0007669"/>
    <property type="project" value="TreeGrafter"/>
</dbReference>
<protein>
    <recommendedName>
        <fullName evidence="11">Acyl-coenzyme A oxidase</fullName>
    </recommendedName>
</protein>
<feature type="active site" description="Proton acceptor" evidence="12">
    <location>
        <position position="420"/>
    </location>
</feature>
<comment type="catalytic activity">
    <reaction evidence="1">
        <text>a 2,3-saturated acyl-CoA + O2 = a (2E)-enoyl-CoA + H2O2</text>
        <dbReference type="Rhea" id="RHEA:38959"/>
        <dbReference type="ChEBI" id="CHEBI:15379"/>
        <dbReference type="ChEBI" id="CHEBI:16240"/>
        <dbReference type="ChEBI" id="CHEBI:58856"/>
        <dbReference type="ChEBI" id="CHEBI:65111"/>
        <dbReference type="EC" id="1.3.3.6"/>
    </reaction>
</comment>
<dbReference type="SUPFAM" id="SSF47203">
    <property type="entry name" value="Acyl-CoA dehydrogenase C-terminal domain-like"/>
    <property type="match status" value="2"/>
</dbReference>
<dbReference type="InterPro" id="IPR036250">
    <property type="entry name" value="AcylCo_DH-like_C"/>
</dbReference>
<dbReference type="InterPro" id="IPR029320">
    <property type="entry name" value="Acyl-CoA_ox_N"/>
</dbReference>
<evidence type="ECO:0000256" key="2">
    <source>
        <dbReference type="ARBA" id="ARBA00001974"/>
    </source>
</evidence>
<dbReference type="PANTHER" id="PTHR10909">
    <property type="entry name" value="ELECTRON TRANSPORT OXIDOREDUCTASE"/>
    <property type="match status" value="1"/>
</dbReference>
<dbReference type="GO" id="GO:0071949">
    <property type="term" value="F:FAD binding"/>
    <property type="evidence" value="ECO:0007669"/>
    <property type="project" value="InterPro"/>
</dbReference>
<dbReference type="InterPro" id="IPR046373">
    <property type="entry name" value="Acyl-CoA_Oxase/DH_mid-dom_sf"/>
</dbReference>
<keyword evidence="8" id="KW-0560">Oxidoreductase</keyword>
<evidence type="ECO:0000313" key="19">
    <source>
        <dbReference type="Proteomes" id="UP000009168"/>
    </source>
</evidence>
<dbReference type="PIRSF" id="PIRSF000168">
    <property type="entry name" value="Acyl-CoA_oxidase"/>
    <property type="match status" value="1"/>
</dbReference>
<dbReference type="InterPro" id="IPR012258">
    <property type="entry name" value="Acyl-CoA_oxidase"/>
</dbReference>
<dbReference type="Gene3D" id="1.20.140.10">
    <property type="entry name" value="Butyryl-CoA Dehydrogenase, subunit A, domain 3"/>
    <property type="match status" value="2"/>
</dbReference>
<dbReference type="STRING" id="312017.Q23PV4"/>
<sequence length="662" mass="76427">MDPEFLRELERASVKIEDLEEVAYKNKEQARHIKNDYLIIQNNKELQLDPNYYNLSRIEQIKYSARKFVEFITFDNQRQNVNEPQTIMNMFIQFPFSFPSGVHQVMFVPCIKYLASDKQCKDWLPRIYSYEIVGCYCQTELGHGSDVQSLETTATYDPETQEFIINSPTPTSTKWWVGELGIWCTHAMVFAQLNLLGKNYGVHSFLVPIRDIKTRKPLPGITVGDIGPKVGFNVKDNGFVRFNNVRIPRENMLMRYAKVSKAGIFSQPGNAKIGYAVMLQTRLAISCFFPRTLTQALNVAIRYSILRKQFNDSSNQERKILDYQTQQEKLLIPLAEIYGILISSYTIWDLNDDLLNRVQKDDFSTLNEMHVVVSGAKATWTETTLYYLEQCRLACGGHGFHHYSGIPGMIQEWKPMVTLEGENTVLHMQVARFLLKQYEKAMKGLNIGFSVQYLKQASEFLGSKLENVNSVGELRNIEVLRKIMIASAVFAIQNAADKMLKHVSDGKPPKQAWDEYAGIDLVEASKAHINLFTMNNYVEFVHRQTKENVKNLVMKLCILNAVSRITQKPYLLIENNYLEPKHFTFLTQLRDEMLLEVRRDALPLVEAFGFQDSQLRSAIALTSGKPYETLYDWAKNKNEMNNSYFAEGYEWIQKMQNLHPKL</sequence>
<comment type="subcellular location">
    <subcellularLocation>
        <location evidence="3">Peroxisome</location>
    </subcellularLocation>
</comment>